<gene>
    <name evidence="4" type="ORF">O4G74_08000</name>
</gene>
<dbReference type="Gene3D" id="3.20.20.80">
    <property type="entry name" value="Glycosidases"/>
    <property type="match status" value="1"/>
</dbReference>
<dbReference type="Pfam" id="PF13547">
    <property type="entry name" value="GTA_TIM"/>
    <property type="match status" value="1"/>
</dbReference>
<name>A0ABT4LUH7_9PROT</name>
<dbReference type="RefSeq" id="WP_269402113.1">
    <property type="nucleotide sequence ID" value="NZ_JAPWGW010000002.1"/>
</dbReference>
<evidence type="ECO:0000259" key="1">
    <source>
        <dbReference type="Pfam" id="PF13547"/>
    </source>
</evidence>
<dbReference type="InterPro" id="IPR032876">
    <property type="entry name" value="J_dom"/>
</dbReference>
<dbReference type="Pfam" id="PF13550">
    <property type="entry name" value="Phage-tail_3"/>
    <property type="match status" value="1"/>
</dbReference>
<keyword evidence="4" id="KW-0378">Hydrolase</keyword>
<comment type="caution">
    <text evidence="4">The sequence shown here is derived from an EMBL/GenBank/DDBJ whole genome shotgun (WGS) entry which is preliminary data.</text>
</comment>
<evidence type="ECO:0000259" key="3">
    <source>
        <dbReference type="Pfam" id="PF23666"/>
    </source>
</evidence>
<sequence>MGQIILSQAGQALGSAVLPGGLNLLGADVSGAALGGALGGLAGRAVDSAFASDVHGPRMSALHLMESREGAGLPLVYGRARVGGQVIWAARFKEKRRERSAGKGGPKLNDYSYSVSFAVAIAQGPVTRVGRVWANGEVLAVADFNHRFYRGDESQLPDPLIEAVEGAGNAPAYRGTAYIIFEDLPLDRFGNRLPQLSFEVFRALEGDGSLRRVVKGLNIIPATGEFAYATDIVRERRFPGIETPLNMNNPAGAANFTQSLAQAQDDFPQLQRVALTVAWFGDDLRAGSCRIRPGVETRERTSVPFAWEVAGLLRAQARLVSQSNGKANYGGTPSDKSVLQAIAQMKADGLEVTLSPFLLMDIPAGNGLPDPYGAEEQGAFPWRGRITSLPDRAASVRTAIEAFVATDGAFGYRHFILHHARLAAEAGGVDAFLIGSEMVALTRLRDETGAFPFVEALTEIAAEARDILGPDTLISYAADWTEYGAYVPQDGSGDVLFPLDPLWASPDLDFVGVDWYPPLSDWRDGSDHLDALAGFEGASDAAYLAANLQGGEGYDWYYASAEARAAQDRTPIRDEAHDEPWVFRQKDIGNWWGQSHYPRVGGIRSSTPTSWTPGLKPVRLMEIGFPAVDRGTNAPNIFYDPKSSESALPHFSDGARNDVLQRRALEVSLTYWQAQPFVDVAFAWAWDARPWPDFPVREEVWSDGPNWSLGHWLNGRSGLVPLTSVIEDLSALSGVEMEAGAIDGLVEGFVVPAPSTLRSVLEPLHALQRFSCRESEAGLSLQPASRGVALTVAAGEIAGDGPSMTHVLLDKRPGHLTLTHISADDAYAPAVAHARIPEGDARYRIETSLPLLMSEAEATRVAGDLLKAAVESERASLTLPPHFVALELGDRISVETLPGEWVIDDITDDGIARRLELSRPVEAVSVLAGSVPDRGTAALVPAAPELILIDAPALPGKSANGPLVAATGSPWVGPIAVEAGRSLNGLKTRARVPAPASIGRLIAPLAAGPVHRWDTSSKIELELFGGEVSSAEPKSVLAGANTLLVQSEEGWEALSFQRADLQEDGSWRLSGLLRGLYGSAPAEAEQGALVVLIDDALEPPAFKRDEVGIEMHWRAGESDPQVFRHQDRAGLPWPVAQLWAKQTAGGMQVSWLACAPDIPDSWDLPDPTGSRLFEVVGLLEGGEVVNFRTPKSAVTLEVSVDEVRVAEVAADGRLGRWVSIGAGAL</sequence>
<dbReference type="InterPro" id="IPR056490">
    <property type="entry name" value="Rcc01698_C"/>
</dbReference>
<dbReference type="InterPro" id="IPR025195">
    <property type="entry name" value="GTA_TIM_dom"/>
</dbReference>
<organism evidence="4 5">
    <name type="scientific">Henriciella marina</name>
    <dbReference type="NCBI Taxonomy" id="453851"/>
    <lineage>
        <taxon>Bacteria</taxon>
        <taxon>Pseudomonadati</taxon>
        <taxon>Pseudomonadota</taxon>
        <taxon>Alphaproteobacteria</taxon>
        <taxon>Hyphomonadales</taxon>
        <taxon>Hyphomonadaceae</taxon>
        <taxon>Henriciella</taxon>
    </lineage>
</organism>
<keyword evidence="5" id="KW-1185">Reference proteome</keyword>
<dbReference type="Proteomes" id="UP001083770">
    <property type="component" value="Unassembled WGS sequence"/>
</dbReference>
<evidence type="ECO:0000259" key="2">
    <source>
        <dbReference type="Pfam" id="PF13550"/>
    </source>
</evidence>
<feature type="domain" description="GTA TIM-barrel-like" evidence="1">
    <location>
        <begin position="410"/>
        <end position="695"/>
    </location>
</feature>
<dbReference type="SUPFAM" id="SSF51445">
    <property type="entry name" value="(Trans)glycosidases"/>
    <property type="match status" value="1"/>
</dbReference>
<protein>
    <submittedName>
        <fullName evidence="4">Glycoside hydrolase/phage tail family protein</fullName>
    </submittedName>
</protein>
<evidence type="ECO:0000313" key="5">
    <source>
        <dbReference type="Proteomes" id="UP001083770"/>
    </source>
</evidence>
<dbReference type="Pfam" id="PF23666">
    <property type="entry name" value="Rcc01698_C"/>
    <property type="match status" value="1"/>
</dbReference>
<dbReference type="CDD" id="cd19607">
    <property type="entry name" value="GTA_TIM-barrel-like"/>
    <property type="match status" value="1"/>
</dbReference>
<feature type="domain" description="Rcc01698-like C-terminal" evidence="3">
    <location>
        <begin position="996"/>
        <end position="1091"/>
    </location>
</feature>
<reference evidence="4" key="1">
    <citation type="submission" date="2022-12" db="EMBL/GenBank/DDBJ databases">
        <title>Bacterial isolates from different developmental stages of Nematostella vectensis.</title>
        <authorList>
            <person name="Fraune S."/>
        </authorList>
    </citation>
    <scope>NUCLEOTIDE SEQUENCE</scope>
    <source>
        <strain evidence="4">G21632-S1</strain>
    </source>
</reference>
<dbReference type="GO" id="GO:0016787">
    <property type="term" value="F:hydrolase activity"/>
    <property type="evidence" value="ECO:0007669"/>
    <property type="project" value="UniProtKB-KW"/>
</dbReference>
<feature type="domain" description="Tip attachment protein J" evidence="2">
    <location>
        <begin position="755"/>
        <end position="906"/>
    </location>
</feature>
<accession>A0ABT4LUH7</accession>
<proteinExistence type="predicted"/>
<evidence type="ECO:0000313" key="4">
    <source>
        <dbReference type="EMBL" id="MCZ4297995.1"/>
    </source>
</evidence>
<dbReference type="EMBL" id="JAPWGW010000002">
    <property type="protein sequence ID" value="MCZ4297995.1"/>
    <property type="molecule type" value="Genomic_DNA"/>
</dbReference>
<dbReference type="InterPro" id="IPR017853">
    <property type="entry name" value="GH"/>
</dbReference>